<organism evidence="1 2">
    <name type="scientific">Camelina sativa</name>
    <name type="common">False flax</name>
    <name type="synonym">Myagrum sativum</name>
    <dbReference type="NCBI Taxonomy" id="90675"/>
    <lineage>
        <taxon>Eukaryota</taxon>
        <taxon>Viridiplantae</taxon>
        <taxon>Streptophyta</taxon>
        <taxon>Embryophyta</taxon>
        <taxon>Tracheophyta</taxon>
        <taxon>Spermatophyta</taxon>
        <taxon>Magnoliopsida</taxon>
        <taxon>eudicotyledons</taxon>
        <taxon>Gunneridae</taxon>
        <taxon>Pentapetalae</taxon>
        <taxon>rosids</taxon>
        <taxon>malvids</taxon>
        <taxon>Brassicales</taxon>
        <taxon>Brassicaceae</taxon>
        <taxon>Camelineae</taxon>
        <taxon>Camelina</taxon>
    </lineage>
</organism>
<dbReference type="RefSeq" id="XP_010425004.1">
    <property type="nucleotide sequence ID" value="XM_010426702.1"/>
</dbReference>
<reference evidence="1" key="1">
    <citation type="journal article" date="2014" name="Nat. Commun.">
        <title>The emerging biofuel crop Camelina sativa retains a highly undifferentiated hexaploid genome structure.</title>
        <authorList>
            <person name="Kagale S."/>
            <person name="Koh C."/>
            <person name="Nixon J."/>
            <person name="Bollina V."/>
            <person name="Clarke W.E."/>
            <person name="Tuteja R."/>
            <person name="Spillane C."/>
            <person name="Robinson S.J."/>
            <person name="Links M.G."/>
            <person name="Clarke C."/>
            <person name="Higgins E.E."/>
            <person name="Huebert T."/>
            <person name="Sharpe A.G."/>
            <person name="Parkin I.A."/>
        </authorList>
    </citation>
    <scope>NUCLEOTIDE SEQUENCE [LARGE SCALE GENOMIC DNA]</scope>
    <source>
        <strain evidence="1">cv. DH55</strain>
    </source>
</reference>
<gene>
    <name evidence="2" type="primary">LOC104710149</name>
</gene>
<name>A0ABM0TE34_CAMSA</name>
<proteinExistence type="predicted"/>
<protein>
    <submittedName>
        <fullName evidence="2">Uncharacterized protein LOC104710149 isoform X1</fullName>
    </submittedName>
</protein>
<dbReference type="Proteomes" id="UP000694864">
    <property type="component" value="Chromosome 9"/>
</dbReference>
<dbReference type="GeneID" id="104710149"/>
<evidence type="ECO:0000313" key="2">
    <source>
        <dbReference type="RefSeq" id="XP_010425004.1"/>
    </source>
</evidence>
<sequence>MAKEERSRRLSRVNGAMMGLMLHTKAKSLIEMEMYSDAVEVLAMAEEKEAENGGDGSRRGLWFPAKSPRTELLHRLCDGFHKACIEQQYHHLDLIDLLRQLIMIPQLLCQ</sequence>
<reference evidence="2" key="2">
    <citation type="submission" date="2025-08" db="UniProtKB">
        <authorList>
            <consortium name="RefSeq"/>
        </authorList>
    </citation>
    <scope>IDENTIFICATION</scope>
    <source>
        <tissue evidence="2">Leaf</tissue>
    </source>
</reference>
<evidence type="ECO:0000313" key="1">
    <source>
        <dbReference type="Proteomes" id="UP000694864"/>
    </source>
</evidence>
<keyword evidence="1" id="KW-1185">Reference proteome</keyword>
<accession>A0ABM0TE34</accession>